<dbReference type="EMBL" id="JAABLM010000016">
    <property type="protein sequence ID" value="NBL65897.1"/>
    <property type="molecule type" value="Genomic_DNA"/>
</dbReference>
<evidence type="ECO:0008006" key="5">
    <source>
        <dbReference type="Google" id="ProtNLM"/>
    </source>
</evidence>
<gene>
    <name evidence="3" type="ORF">GV828_11860</name>
</gene>
<keyword evidence="2" id="KW-0472">Membrane</keyword>
<feature type="transmembrane region" description="Helical" evidence="2">
    <location>
        <begin position="12"/>
        <end position="30"/>
    </location>
</feature>
<feature type="region of interest" description="Disordered" evidence="1">
    <location>
        <begin position="85"/>
        <end position="114"/>
    </location>
</feature>
<dbReference type="RefSeq" id="WP_166537714.1">
    <property type="nucleotide sequence ID" value="NZ_JAABLM010000016.1"/>
</dbReference>
<name>A0ABW9ZAH2_9FLAO</name>
<keyword evidence="4" id="KW-1185">Reference proteome</keyword>
<accession>A0ABW9ZAH2</accession>
<organism evidence="3 4">
    <name type="scientific">Flavobacterium ichthyis</name>
    <dbReference type="NCBI Taxonomy" id="2698827"/>
    <lineage>
        <taxon>Bacteria</taxon>
        <taxon>Pseudomonadati</taxon>
        <taxon>Bacteroidota</taxon>
        <taxon>Flavobacteriia</taxon>
        <taxon>Flavobacteriales</taxon>
        <taxon>Flavobacteriaceae</taxon>
        <taxon>Flavobacterium</taxon>
    </lineage>
</organism>
<keyword evidence="2" id="KW-1133">Transmembrane helix</keyword>
<evidence type="ECO:0000313" key="3">
    <source>
        <dbReference type="EMBL" id="NBL65897.1"/>
    </source>
</evidence>
<sequence>MKALKIISDILPIPGYSIILICFFLPFFTIKCGTTDLVSLSGFDYIIMNDAKSKMKDSPFAKELEKKMGADSLFGIDTEKEKEEDNLYGDETDELNNDVADSSEEKATETPIPADTEDEKRAKILMFVLMSIPFLMAISGLIFSFVKSRYKKILHIVFASIGFLTLLIYGFIIKASNSEIGAAASAMESFGGMISIELGTAYYIAISLFLVLLIFFSVEKYIRNTYLKEQQIRNTNQDEIFPSDVI</sequence>
<feature type="transmembrane region" description="Helical" evidence="2">
    <location>
        <begin position="153"/>
        <end position="173"/>
    </location>
</feature>
<comment type="caution">
    <text evidence="3">The sequence shown here is derived from an EMBL/GenBank/DDBJ whole genome shotgun (WGS) entry which is preliminary data.</text>
</comment>
<evidence type="ECO:0000256" key="1">
    <source>
        <dbReference type="SAM" id="MobiDB-lite"/>
    </source>
</evidence>
<evidence type="ECO:0000313" key="4">
    <source>
        <dbReference type="Proteomes" id="UP000798602"/>
    </source>
</evidence>
<reference evidence="4" key="1">
    <citation type="submission" date="2020-01" db="EMBL/GenBank/DDBJ databases">
        <title>Sphingomonas sp. strain CSW-10.</title>
        <authorList>
            <person name="Chen W.-M."/>
        </authorList>
    </citation>
    <scope>NUCLEOTIDE SEQUENCE [LARGE SCALE GENOMIC DNA]</scope>
    <source>
        <strain evidence="4">NST-5</strain>
    </source>
</reference>
<dbReference type="Proteomes" id="UP000798602">
    <property type="component" value="Unassembled WGS sequence"/>
</dbReference>
<keyword evidence="2" id="KW-0812">Transmembrane</keyword>
<feature type="transmembrane region" description="Helical" evidence="2">
    <location>
        <begin position="193"/>
        <end position="218"/>
    </location>
</feature>
<feature type="transmembrane region" description="Helical" evidence="2">
    <location>
        <begin position="124"/>
        <end position="146"/>
    </location>
</feature>
<evidence type="ECO:0000256" key="2">
    <source>
        <dbReference type="SAM" id="Phobius"/>
    </source>
</evidence>
<protein>
    <recommendedName>
        <fullName evidence="5">ABC transporter permease</fullName>
    </recommendedName>
</protein>
<feature type="compositionally biased region" description="Acidic residues" evidence="1">
    <location>
        <begin position="86"/>
        <end position="96"/>
    </location>
</feature>
<proteinExistence type="predicted"/>